<dbReference type="InterPro" id="IPR041223">
    <property type="entry name" value="ApeA_NTD"/>
</dbReference>
<evidence type="ECO:0000259" key="1">
    <source>
        <dbReference type="Pfam" id="PF18862"/>
    </source>
</evidence>
<dbReference type="RefSeq" id="WP_090415923.1">
    <property type="nucleotide sequence ID" value="NZ_FNOY01000124.1"/>
</dbReference>
<dbReference type="EMBL" id="FNOY01000124">
    <property type="protein sequence ID" value="SDZ06974.1"/>
    <property type="molecule type" value="Genomic_DNA"/>
</dbReference>
<dbReference type="OrthoDB" id="7063806at2"/>
<organism evidence="2 3">
    <name type="scientific">Nitrosomonas halophila</name>
    <dbReference type="NCBI Taxonomy" id="44576"/>
    <lineage>
        <taxon>Bacteria</taxon>
        <taxon>Pseudomonadati</taxon>
        <taxon>Pseudomonadota</taxon>
        <taxon>Betaproteobacteria</taxon>
        <taxon>Nitrosomonadales</taxon>
        <taxon>Nitrosomonadaceae</taxon>
        <taxon>Nitrosomonas</taxon>
    </lineage>
</organism>
<name>A0A1H3Q0B0_9PROT</name>
<keyword evidence="3" id="KW-1185">Reference proteome</keyword>
<dbReference type="STRING" id="44576.SAMN05421881_11241"/>
<reference evidence="2 3" key="1">
    <citation type="submission" date="2016-10" db="EMBL/GenBank/DDBJ databases">
        <authorList>
            <person name="de Groot N.N."/>
        </authorList>
    </citation>
    <scope>NUCLEOTIDE SEQUENCE [LARGE SCALE GENOMIC DNA]</scope>
    <source>
        <strain evidence="2 3">Nm1</strain>
    </source>
</reference>
<accession>A0A1H3Q0B0</accession>
<evidence type="ECO:0000313" key="2">
    <source>
        <dbReference type="EMBL" id="SDZ06974.1"/>
    </source>
</evidence>
<gene>
    <name evidence="2" type="ORF">SAMN05421881_11241</name>
</gene>
<proteinExistence type="predicted"/>
<protein>
    <recommendedName>
        <fullName evidence="1">ApeA N-terminal domain-containing protein</fullName>
    </recommendedName>
</protein>
<evidence type="ECO:0000313" key="3">
    <source>
        <dbReference type="Proteomes" id="UP000198640"/>
    </source>
</evidence>
<dbReference type="Proteomes" id="UP000198640">
    <property type="component" value="Unassembled WGS sequence"/>
</dbReference>
<sequence length="419" mass="46924">MAKIDPNLLIDQEWTGIFFPPGLEDLAFAGRLKYSPTNGLRLEFARLMSKADRDLKWTYLFGQTSTGEPLTLVGEFSARNSGCRVMNGMGYWTSTAYPFRYAIFGCHIEDTVTFDTFEFDITGAQEFFVPDVEKEGVPFSNTAVVTTQCGVGKVSVIHSGRFNLASTDLRVHFHSDNEDALDELQQSYTEIRARHPEFQPYLKKQLDFLFRFIPTKKLTIPDAVNIITSIADLFAMLFFGPAKLIYLKTFVRDEKGRPCPMVVIPSTLNDKATIERSQAKKNHHNLPLNNGDVNLGVLLSKWLTRSDRYLTIVSALQSKVSVISNHQIHGDIVLAATQLEGIAKEAGKNADKVKFQYGIDNHASEKLQTHLSRLLDCAPKDIGKKISDLRNDIAHVGRSKTLLNKLGSSAESVGDIRFR</sequence>
<feature type="domain" description="ApeA N-terminal" evidence="1">
    <location>
        <begin position="13"/>
        <end position="302"/>
    </location>
</feature>
<dbReference type="AlphaFoldDB" id="A0A1H3Q0B0"/>
<dbReference type="Pfam" id="PF18862">
    <property type="entry name" value="ApeA_NTD1"/>
    <property type="match status" value="1"/>
</dbReference>